<feature type="transmembrane region" description="Helical" evidence="6">
    <location>
        <begin position="247"/>
        <end position="272"/>
    </location>
</feature>
<keyword evidence="3 6" id="KW-0812">Transmembrane</keyword>
<dbReference type="Proteomes" id="UP000466442">
    <property type="component" value="Unassembled WGS sequence"/>
</dbReference>
<comment type="caution">
    <text evidence="8">The sequence shown here is derived from an EMBL/GenBank/DDBJ whole genome shotgun (WGS) entry which is preliminary data.</text>
</comment>
<organism evidence="8 9">
    <name type="scientific">Apolygus lucorum</name>
    <name type="common">Small green plant bug</name>
    <name type="synonym">Lygocoris lucorum</name>
    <dbReference type="NCBI Taxonomy" id="248454"/>
    <lineage>
        <taxon>Eukaryota</taxon>
        <taxon>Metazoa</taxon>
        <taxon>Ecdysozoa</taxon>
        <taxon>Arthropoda</taxon>
        <taxon>Hexapoda</taxon>
        <taxon>Insecta</taxon>
        <taxon>Pterygota</taxon>
        <taxon>Neoptera</taxon>
        <taxon>Paraneoptera</taxon>
        <taxon>Hemiptera</taxon>
        <taxon>Heteroptera</taxon>
        <taxon>Panheteroptera</taxon>
        <taxon>Cimicomorpha</taxon>
        <taxon>Miridae</taxon>
        <taxon>Mirini</taxon>
        <taxon>Apolygus</taxon>
    </lineage>
</organism>
<evidence type="ECO:0000256" key="6">
    <source>
        <dbReference type="SAM" id="Phobius"/>
    </source>
</evidence>
<protein>
    <recommendedName>
        <fullName evidence="7">Cation/H+ exchanger transmembrane domain-containing protein</fullName>
    </recommendedName>
</protein>
<feature type="transmembrane region" description="Helical" evidence="6">
    <location>
        <begin position="68"/>
        <end position="88"/>
    </location>
</feature>
<feature type="transmembrane region" description="Helical" evidence="6">
    <location>
        <begin position="437"/>
        <end position="454"/>
    </location>
</feature>
<feature type="transmembrane region" description="Helical" evidence="6">
    <location>
        <begin position="474"/>
        <end position="496"/>
    </location>
</feature>
<feature type="transmembrane region" description="Helical" evidence="6">
    <location>
        <begin position="153"/>
        <end position="174"/>
    </location>
</feature>
<sequence length="517" mass="56788">MSIDNRDWLPRVLPVDLGSNTVTREVQQPLVRGQDTTAIIPSLQDDDSCKIKRRPRHRLPKLDCLPPIVVNSLTSALLVTVSWLSLVILCQRLRIVPHDLVLLIAMIIASYLSGQLFLVCGLPQVVPMYLIGITYRSFNFLEDLRNWDVFSNLRYLAITVVLVKGGLAMDLKVLKKYPTQVLKSSFIICTVEAMALTVAANILLPDLFPPLWSFVFGFVNSPTSPTKFGSVLGGLKAKKRYNDTKMGAIWGFSAPVEIIYCISVFSTLLSIITRSGGGAVETLFLGIAKVALGFLAGTLWGLVVGYFPHKDDINCSAKRFTGLWLGVISIYFGAKSYGWGPGGPLGTFVGGISANTVWTALNPTHKKTVLKTFNKMWDWVMEPMLFCLVGFEIDANNLPMSPSEVGLTVAALFIGSLVRSFISVAVHYTSGFKPPEIVFLTVAGLPKATVQAAIAPQMLDLLRGKEDEERSKALIFSGIVSCFIFTTVSTIILHIFGKRLLKTVRKPMPPTDNNNMP</sequence>
<feature type="transmembrane region" description="Helical" evidence="6">
    <location>
        <begin position="186"/>
        <end position="205"/>
    </location>
</feature>
<dbReference type="GO" id="GO:0016020">
    <property type="term" value="C:membrane"/>
    <property type="evidence" value="ECO:0007669"/>
    <property type="project" value="UniProtKB-SubCell"/>
</dbReference>
<feature type="transmembrane region" description="Helical" evidence="6">
    <location>
        <begin position="320"/>
        <end position="339"/>
    </location>
</feature>
<name>A0A8S9Y1L2_APOLU</name>
<dbReference type="GO" id="GO:1902600">
    <property type="term" value="P:proton transmembrane transport"/>
    <property type="evidence" value="ECO:0007669"/>
    <property type="project" value="InterPro"/>
</dbReference>
<dbReference type="Pfam" id="PF00999">
    <property type="entry name" value="Na_H_Exchanger"/>
    <property type="match status" value="1"/>
</dbReference>
<feature type="transmembrane region" description="Helical" evidence="6">
    <location>
        <begin position="211"/>
        <end position="235"/>
    </location>
</feature>
<evidence type="ECO:0000256" key="5">
    <source>
        <dbReference type="ARBA" id="ARBA00023136"/>
    </source>
</evidence>
<dbReference type="InterPro" id="IPR051843">
    <property type="entry name" value="CPA1_transporter"/>
</dbReference>
<keyword evidence="9" id="KW-1185">Reference proteome</keyword>
<feature type="transmembrane region" description="Helical" evidence="6">
    <location>
        <begin position="284"/>
        <end position="308"/>
    </location>
</feature>
<evidence type="ECO:0000256" key="1">
    <source>
        <dbReference type="ARBA" id="ARBA00004141"/>
    </source>
</evidence>
<feature type="transmembrane region" description="Helical" evidence="6">
    <location>
        <begin position="405"/>
        <end position="425"/>
    </location>
</feature>
<dbReference type="InterPro" id="IPR006153">
    <property type="entry name" value="Cation/H_exchanger_TM"/>
</dbReference>
<evidence type="ECO:0000256" key="3">
    <source>
        <dbReference type="ARBA" id="ARBA00022692"/>
    </source>
</evidence>
<dbReference type="PANTHER" id="PTHR31102">
    <property type="match status" value="1"/>
</dbReference>
<comment type="subcellular location">
    <subcellularLocation>
        <location evidence="1">Membrane</location>
        <topology evidence="1">Multi-pass membrane protein</topology>
    </subcellularLocation>
</comment>
<proteinExistence type="inferred from homology"/>
<gene>
    <name evidence="8" type="ORF">GE061_009921</name>
</gene>
<reference evidence="8" key="1">
    <citation type="journal article" date="2021" name="Mol. Ecol. Resour.">
        <title>Apolygus lucorum genome provides insights into omnivorousness and mesophyll feeding.</title>
        <authorList>
            <person name="Liu Y."/>
            <person name="Liu H."/>
            <person name="Wang H."/>
            <person name="Huang T."/>
            <person name="Liu B."/>
            <person name="Yang B."/>
            <person name="Yin L."/>
            <person name="Li B."/>
            <person name="Zhang Y."/>
            <person name="Zhang S."/>
            <person name="Jiang F."/>
            <person name="Zhang X."/>
            <person name="Ren Y."/>
            <person name="Wang B."/>
            <person name="Wang S."/>
            <person name="Lu Y."/>
            <person name="Wu K."/>
            <person name="Fan W."/>
            <person name="Wang G."/>
        </authorList>
    </citation>
    <scope>NUCLEOTIDE SEQUENCE</scope>
    <source>
        <strain evidence="8">12Hb</strain>
    </source>
</reference>
<dbReference type="AlphaFoldDB" id="A0A8S9Y1L2"/>
<feature type="domain" description="Cation/H+ exchanger transmembrane" evidence="7">
    <location>
        <begin position="116"/>
        <end position="493"/>
    </location>
</feature>
<dbReference type="GO" id="GO:0015297">
    <property type="term" value="F:antiporter activity"/>
    <property type="evidence" value="ECO:0007669"/>
    <property type="project" value="InterPro"/>
</dbReference>
<evidence type="ECO:0000313" key="9">
    <source>
        <dbReference type="Proteomes" id="UP000466442"/>
    </source>
</evidence>
<keyword evidence="5 6" id="KW-0472">Membrane</keyword>
<evidence type="ECO:0000313" key="8">
    <source>
        <dbReference type="EMBL" id="KAF6215170.1"/>
    </source>
</evidence>
<evidence type="ECO:0000256" key="4">
    <source>
        <dbReference type="ARBA" id="ARBA00022989"/>
    </source>
</evidence>
<dbReference type="OrthoDB" id="423807at2759"/>
<dbReference type="PANTHER" id="PTHR31102:SF1">
    <property type="entry name" value="CATION_H+ EXCHANGER DOMAIN-CONTAINING PROTEIN"/>
    <property type="match status" value="1"/>
</dbReference>
<feature type="transmembrane region" description="Helical" evidence="6">
    <location>
        <begin position="100"/>
        <end position="133"/>
    </location>
</feature>
<accession>A0A8S9Y1L2</accession>
<evidence type="ECO:0000256" key="2">
    <source>
        <dbReference type="ARBA" id="ARBA00007367"/>
    </source>
</evidence>
<comment type="similarity">
    <text evidence="2">Belongs to the monovalent cation:proton antiporter 1 (CPA1) transporter (TC 2.A.36) family.</text>
</comment>
<dbReference type="EMBL" id="WIXP02000002">
    <property type="protein sequence ID" value="KAF6215170.1"/>
    <property type="molecule type" value="Genomic_DNA"/>
</dbReference>
<evidence type="ECO:0000259" key="7">
    <source>
        <dbReference type="Pfam" id="PF00999"/>
    </source>
</evidence>
<keyword evidence="4 6" id="KW-1133">Transmembrane helix</keyword>